<dbReference type="RefSeq" id="WP_233721321.1">
    <property type="nucleotide sequence ID" value="NZ_JAJUWU010000023.1"/>
</dbReference>
<comment type="caution">
    <text evidence="1">The sequence shown here is derived from an EMBL/GenBank/DDBJ whole genome shotgun (WGS) entry which is preliminary data.</text>
</comment>
<dbReference type="AlphaFoldDB" id="A0A9X1P4K0"/>
<keyword evidence="1" id="KW-0436">Ligase</keyword>
<keyword evidence="2" id="KW-1185">Reference proteome</keyword>
<gene>
    <name evidence="1" type="ORF">LZD57_19830</name>
</gene>
<dbReference type="GO" id="GO:0016874">
    <property type="term" value="F:ligase activity"/>
    <property type="evidence" value="ECO:0007669"/>
    <property type="project" value="UniProtKB-KW"/>
</dbReference>
<dbReference type="Pfam" id="PF13563">
    <property type="entry name" value="2_5_RNA_ligase2"/>
    <property type="match status" value="1"/>
</dbReference>
<sequence>MADAPLILTLGFDGASFAHLDAQRRRHFPPERNLIPAHLTLFHHLPGEKEPEIAATLRALTRDAAPIPLTVAGLRFLGRGCAYDIEAPRLVALRRDLAIRWQADLTPQDAQGFRPHVTVQNKVPAAEARATFETLRAEFSPFEATGTDLLLWHYRGGPWDAAGKFPFGGV</sequence>
<accession>A0A9X1P4K0</accession>
<proteinExistence type="predicted"/>
<dbReference type="InterPro" id="IPR009097">
    <property type="entry name" value="Cyclic_Pdiesterase"/>
</dbReference>
<evidence type="ECO:0000313" key="1">
    <source>
        <dbReference type="EMBL" id="MCE7030241.1"/>
    </source>
</evidence>
<dbReference type="SUPFAM" id="SSF55144">
    <property type="entry name" value="LigT-like"/>
    <property type="match status" value="1"/>
</dbReference>
<dbReference type="EMBL" id="JAJUWU010000023">
    <property type="protein sequence ID" value="MCE7030241.1"/>
    <property type="molecule type" value="Genomic_DNA"/>
</dbReference>
<dbReference type="Proteomes" id="UP001139035">
    <property type="component" value="Unassembled WGS sequence"/>
</dbReference>
<organism evidence="1 2">
    <name type="scientific">Jiella avicenniae</name>
    <dbReference type="NCBI Taxonomy" id="2907202"/>
    <lineage>
        <taxon>Bacteria</taxon>
        <taxon>Pseudomonadati</taxon>
        <taxon>Pseudomonadota</taxon>
        <taxon>Alphaproteobacteria</taxon>
        <taxon>Hyphomicrobiales</taxon>
        <taxon>Aurantimonadaceae</taxon>
        <taxon>Jiella</taxon>
    </lineage>
</organism>
<dbReference type="Gene3D" id="3.90.1140.10">
    <property type="entry name" value="Cyclic phosphodiesterase"/>
    <property type="match status" value="1"/>
</dbReference>
<reference evidence="1" key="1">
    <citation type="submission" date="2022-01" db="EMBL/GenBank/DDBJ databases">
        <title>Jiella avicenniae sp. nov., a novel endophytic bacterium isolated from bark of Avicennia marina.</title>
        <authorList>
            <person name="Tuo L."/>
        </authorList>
    </citation>
    <scope>NUCLEOTIDE SEQUENCE</scope>
    <source>
        <strain evidence="1">CBK1P-4</strain>
    </source>
</reference>
<name>A0A9X1P4K0_9HYPH</name>
<evidence type="ECO:0000313" key="2">
    <source>
        <dbReference type="Proteomes" id="UP001139035"/>
    </source>
</evidence>
<protein>
    <submittedName>
        <fullName evidence="1">2'-5' RNA ligase family protein</fullName>
    </submittedName>
</protein>